<dbReference type="EMBL" id="JAATIQ010000033">
    <property type="protein sequence ID" value="KAF4397645.1"/>
    <property type="molecule type" value="Genomic_DNA"/>
</dbReference>
<feature type="non-terminal residue" evidence="1">
    <location>
        <position position="1"/>
    </location>
</feature>
<dbReference type="Proteomes" id="UP000525078">
    <property type="component" value="Unassembled WGS sequence"/>
</dbReference>
<dbReference type="Proteomes" id="UP000583929">
    <property type="component" value="Unassembled WGS sequence"/>
</dbReference>
<evidence type="ECO:0000313" key="3">
    <source>
        <dbReference type="Proteomes" id="UP000525078"/>
    </source>
</evidence>
<protein>
    <submittedName>
        <fullName evidence="1">Uncharacterized protein</fullName>
    </submittedName>
</protein>
<reference evidence="3 4" key="1">
    <citation type="journal article" date="2020" name="bioRxiv">
        <title>Sequence and annotation of 42 cannabis genomes reveals extensive copy number variation in cannabinoid synthesis and pathogen resistance genes.</title>
        <authorList>
            <person name="Mckernan K.J."/>
            <person name="Helbert Y."/>
            <person name="Kane L.T."/>
            <person name="Ebling H."/>
            <person name="Zhang L."/>
            <person name="Liu B."/>
            <person name="Eaton Z."/>
            <person name="Mclaughlin S."/>
            <person name="Kingan S."/>
            <person name="Baybayan P."/>
            <person name="Concepcion G."/>
            <person name="Jordan M."/>
            <person name="Riva A."/>
            <person name="Barbazuk W."/>
            <person name="Harkins T."/>
        </authorList>
    </citation>
    <scope>NUCLEOTIDE SEQUENCE [LARGE SCALE GENOMIC DNA]</scope>
    <source>
        <strain evidence="3 4">cv. Jamaican Lion 4</strain>
        <strain evidence="2">Father</strain>
        <strain evidence="1">Mother</strain>
        <tissue evidence="1">Leaf</tissue>
    </source>
</reference>
<organism evidence="1 3">
    <name type="scientific">Cannabis sativa</name>
    <name type="common">Hemp</name>
    <name type="synonym">Marijuana</name>
    <dbReference type="NCBI Taxonomy" id="3483"/>
    <lineage>
        <taxon>Eukaryota</taxon>
        <taxon>Viridiplantae</taxon>
        <taxon>Streptophyta</taxon>
        <taxon>Embryophyta</taxon>
        <taxon>Tracheophyta</taxon>
        <taxon>Spermatophyta</taxon>
        <taxon>Magnoliopsida</taxon>
        <taxon>eudicotyledons</taxon>
        <taxon>Gunneridae</taxon>
        <taxon>Pentapetalae</taxon>
        <taxon>rosids</taxon>
        <taxon>fabids</taxon>
        <taxon>Rosales</taxon>
        <taxon>Cannabaceae</taxon>
        <taxon>Cannabis</taxon>
    </lineage>
</organism>
<name>A0A7J6DRH2_CANSA</name>
<accession>A0A7J6DRH2</accession>
<dbReference type="EMBL" id="JAATIP010000441">
    <property type="protein sequence ID" value="KAF4348576.1"/>
    <property type="molecule type" value="Genomic_DNA"/>
</dbReference>
<evidence type="ECO:0000313" key="2">
    <source>
        <dbReference type="EMBL" id="KAF4397645.1"/>
    </source>
</evidence>
<proteinExistence type="predicted"/>
<evidence type="ECO:0000313" key="1">
    <source>
        <dbReference type="EMBL" id="KAF4348576.1"/>
    </source>
</evidence>
<sequence length="82" mass="8813">YHGGRASMPPSSSGLGHLSFKEAAGIRLPLGVGYYERKLIPGLILPGSMPERLMGTDCKFVGNMSTLVQIQLGPIIRRSAMK</sequence>
<comment type="caution">
    <text evidence="1">The sequence shown here is derived from an EMBL/GenBank/DDBJ whole genome shotgun (WGS) entry which is preliminary data.</text>
</comment>
<dbReference type="AlphaFoldDB" id="A0A7J6DRH2"/>
<keyword evidence="4" id="KW-1185">Reference proteome</keyword>
<evidence type="ECO:0000313" key="4">
    <source>
        <dbReference type="Proteomes" id="UP000583929"/>
    </source>
</evidence>
<gene>
    <name evidence="1" type="ORF">F8388_000255</name>
    <name evidence="2" type="ORF">G4B88_027385</name>
</gene>